<dbReference type="SUPFAM" id="SSF143120">
    <property type="entry name" value="YefM-like"/>
    <property type="match status" value="1"/>
</dbReference>
<organism evidence="4 5">
    <name type="scientific">Ilumatobacter coccineus (strain NBRC 103263 / KCTC 29153 / YM16-304)</name>
    <dbReference type="NCBI Taxonomy" id="1313172"/>
    <lineage>
        <taxon>Bacteria</taxon>
        <taxon>Bacillati</taxon>
        <taxon>Actinomycetota</taxon>
        <taxon>Acidimicrobiia</taxon>
        <taxon>Acidimicrobiales</taxon>
        <taxon>Ilumatobacteraceae</taxon>
        <taxon>Ilumatobacter</taxon>
    </lineage>
</organism>
<dbReference type="KEGG" id="aym:YM304_01250"/>
<dbReference type="NCBIfam" id="TIGR01552">
    <property type="entry name" value="phd_fam"/>
    <property type="match status" value="1"/>
</dbReference>
<dbReference type="InterPro" id="IPR036165">
    <property type="entry name" value="YefM-like_sf"/>
</dbReference>
<evidence type="ECO:0000256" key="1">
    <source>
        <dbReference type="ARBA" id="ARBA00009981"/>
    </source>
</evidence>
<comment type="similarity">
    <text evidence="1 2">Belongs to the phD/YefM antitoxin family.</text>
</comment>
<dbReference type="Proteomes" id="UP000011863">
    <property type="component" value="Chromosome"/>
</dbReference>
<comment type="function">
    <text evidence="2">Antitoxin component of a type II toxin-antitoxin (TA) system.</text>
</comment>
<dbReference type="Pfam" id="PF02604">
    <property type="entry name" value="PhdYeFM_antitox"/>
    <property type="match status" value="1"/>
</dbReference>
<dbReference type="GO" id="GO:0097351">
    <property type="term" value="F:toxin sequestering activity"/>
    <property type="evidence" value="ECO:0007669"/>
    <property type="project" value="TreeGrafter"/>
</dbReference>
<dbReference type="Gene3D" id="3.40.1620.10">
    <property type="entry name" value="YefM-like domain"/>
    <property type="match status" value="1"/>
</dbReference>
<accession>A0A6C7E531</accession>
<dbReference type="AlphaFoldDB" id="A0A6C7E531"/>
<evidence type="ECO:0000256" key="2">
    <source>
        <dbReference type="RuleBase" id="RU362080"/>
    </source>
</evidence>
<proteinExistence type="inferred from homology"/>
<protein>
    <recommendedName>
        <fullName evidence="2">Antitoxin</fullName>
    </recommendedName>
</protein>
<dbReference type="FunFam" id="3.40.1620.10:FF:000002">
    <property type="entry name" value="Antitoxin"/>
    <property type="match status" value="1"/>
</dbReference>
<dbReference type="RefSeq" id="WP_015439687.1">
    <property type="nucleotide sequence ID" value="NC_020520.1"/>
</dbReference>
<feature type="compositionally biased region" description="Basic residues" evidence="3">
    <location>
        <begin position="70"/>
        <end position="80"/>
    </location>
</feature>
<evidence type="ECO:0000313" key="5">
    <source>
        <dbReference type="Proteomes" id="UP000011863"/>
    </source>
</evidence>
<dbReference type="InterPro" id="IPR051416">
    <property type="entry name" value="phD-YefM_TA_antitoxins"/>
</dbReference>
<reference evidence="4 5" key="1">
    <citation type="journal article" date="2013" name="Int. J. Syst. Evol. Microbiol.">
        <title>Ilumatobacter nonamiense sp. nov. and Ilumatobacter coccineum sp. nov., isolated from seashore sand.</title>
        <authorList>
            <person name="Matsumoto A."/>
            <person name="Kasai H."/>
            <person name="Matsuo Y."/>
            <person name="Shizuri Y."/>
            <person name="Ichikawa N."/>
            <person name="Fujita N."/>
            <person name="Omura S."/>
            <person name="Takahashi Y."/>
        </authorList>
    </citation>
    <scope>NUCLEOTIDE SEQUENCE [LARGE SCALE GENOMIC DNA]</scope>
    <source>
        <strain evidence="5">NBRC 103263 / KCTC 29153 / YM16-304</strain>
    </source>
</reference>
<dbReference type="PANTHER" id="PTHR35377">
    <property type="entry name" value="ANTITOXIN VAPB49-RELATED-RELATED"/>
    <property type="match status" value="1"/>
</dbReference>
<keyword evidence="5" id="KW-1185">Reference proteome</keyword>
<sequence>MNVATSRSEVGIRDLKNGLSKYIDRVEAGEEVIVTDRGRPVARLSPLDSSDDRLADLVAAGVVRPPASTTRHRSHSRIKPKGSVSDLVAEQRR</sequence>
<feature type="region of interest" description="Disordered" evidence="3">
    <location>
        <begin position="65"/>
        <end position="93"/>
    </location>
</feature>
<dbReference type="InterPro" id="IPR006442">
    <property type="entry name" value="Antitoxin_Phd/YefM"/>
</dbReference>
<dbReference type="EMBL" id="AP012057">
    <property type="protein sequence ID" value="BAN00439.1"/>
    <property type="molecule type" value="Genomic_DNA"/>
</dbReference>
<gene>
    <name evidence="4" type="ORF">YM304_01250</name>
</gene>
<dbReference type="PANTHER" id="PTHR35377:SF5">
    <property type="entry name" value="ANTITOXIN VAPB46"/>
    <property type="match status" value="1"/>
</dbReference>
<name>A0A6C7E531_ILUCY</name>
<evidence type="ECO:0000313" key="4">
    <source>
        <dbReference type="EMBL" id="BAN00439.1"/>
    </source>
</evidence>
<dbReference type="OrthoDB" id="4419580at2"/>
<evidence type="ECO:0000256" key="3">
    <source>
        <dbReference type="SAM" id="MobiDB-lite"/>
    </source>
</evidence>